<dbReference type="GeneID" id="99651650"/>
<dbReference type="STRING" id="1993.SAMN04489713_103115"/>
<proteinExistence type="predicted"/>
<dbReference type="OrthoDB" id="9804695at2"/>
<dbReference type="AlphaFoldDB" id="A0A1I5C313"/>
<evidence type="ECO:0000313" key="3">
    <source>
        <dbReference type="Proteomes" id="UP000183413"/>
    </source>
</evidence>
<dbReference type="Proteomes" id="UP000183413">
    <property type="component" value="Unassembled WGS sequence"/>
</dbReference>
<organism evidence="2 3">
    <name type="scientific">Actinomadura madurae</name>
    <dbReference type="NCBI Taxonomy" id="1993"/>
    <lineage>
        <taxon>Bacteria</taxon>
        <taxon>Bacillati</taxon>
        <taxon>Actinomycetota</taxon>
        <taxon>Actinomycetes</taxon>
        <taxon>Streptosporangiales</taxon>
        <taxon>Thermomonosporaceae</taxon>
        <taxon>Actinomadura</taxon>
    </lineage>
</organism>
<dbReference type="PANTHER" id="PTHR33303">
    <property type="entry name" value="CYTOPLASMIC PROTEIN-RELATED"/>
    <property type="match status" value="1"/>
</dbReference>
<reference evidence="2 3" key="1">
    <citation type="submission" date="2016-10" db="EMBL/GenBank/DDBJ databases">
        <authorList>
            <person name="de Groot N.N."/>
        </authorList>
    </citation>
    <scope>NUCLEOTIDE SEQUENCE [LARGE SCALE GENOMIC DNA]</scope>
    <source>
        <strain evidence="2 3">DSM 43067</strain>
    </source>
</reference>
<dbReference type="SUPFAM" id="SSF51735">
    <property type="entry name" value="NAD(P)-binding Rossmann-fold domains"/>
    <property type="match status" value="1"/>
</dbReference>
<sequence length="139" mass="15201">MSAEFADQDVIRRLLNESRTWAFVGLGDNPAREVYDQARLMRQRGKRIIPVHPAAREVLGEKGYASLADVPDASEIDVVGVYRRAAHAGAAVDEAIAVGAKAVWLPLQVIDEAAARRARAAGLDVVMDRCPAVEWALRR</sequence>
<dbReference type="eggNOG" id="COG1832">
    <property type="taxonomic scope" value="Bacteria"/>
</dbReference>
<dbReference type="InParanoid" id="A0A1I5C313"/>
<evidence type="ECO:0000313" key="2">
    <source>
        <dbReference type="EMBL" id="SFN81051.1"/>
    </source>
</evidence>
<evidence type="ECO:0000259" key="1">
    <source>
        <dbReference type="SMART" id="SM00881"/>
    </source>
</evidence>
<dbReference type="RefSeq" id="WP_024934299.1">
    <property type="nucleotide sequence ID" value="NZ_CP083237.1"/>
</dbReference>
<dbReference type="Gene3D" id="3.40.50.720">
    <property type="entry name" value="NAD(P)-binding Rossmann-like Domain"/>
    <property type="match status" value="1"/>
</dbReference>
<name>A0A1I5C313_9ACTN</name>
<dbReference type="EMBL" id="FOVH01000003">
    <property type="protein sequence ID" value="SFN81051.1"/>
    <property type="molecule type" value="Genomic_DNA"/>
</dbReference>
<gene>
    <name evidence="2" type="ORF">SAMN04489713_103115</name>
</gene>
<accession>A0A1I5C313</accession>
<dbReference type="InterPro" id="IPR003781">
    <property type="entry name" value="CoA-bd"/>
</dbReference>
<dbReference type="SMART" id="SM00881">
    <property type="entry name" value="CoA_binding"/>
    <property type="match status" value="1"/>
</dbReference>
<dbReference type="Pfam" id="PF13380">
    <property type="entry name" value="CoA_binding_2"/>
    <property type="match status" value="1"/>
</dbReference>
<protein>
    <recommendedName>
        <fullName evidence="1">CoA-binding domain-containing protein</fullName>
    </recommendedName>
</protein>
<dbReference type="PANTHER" id="PTHR33303:SF2">
    <property type="entry name" value="COA-BINDING DOMAIN-CONTAINING PROTEIN"/>
    <property type="match status" value="1"/>
</dbReference>
<dbReference type="InterPro" id="IPR036291">
    <property type="entry name" value="NAD(P)-bd_dom_sf"/>
</dbReference>
<feature type="domain" description="CoA-binding" evidence="1">
    <location>
        <begin position="14"/>
        <end position="109"/>
    </location>
</feature>
<keyword evidence="3" id="KW-1185">Reference proteome</keyword>